<reference evidence="2 3" key="1">
    <citation type="submission" date="2022-10" db="EMBL/GenBank/DDBJ databases">
        <title>Genomic of Burkholderia cepacia PN-1.</title>
        <authorList>
            <person name="Yang Y."/>
            <person name="Guan H."/>
            <person name="Huang J."/>
        </authorList>
    </citation>
    <scope>NUCLEOTIDE SEQUENCE [LARGE SCALE GENOMIC DNA]</scope>
    <source>
        <strain evidence="2 3">PN-1</strain>
    </source>
</reference>
<proteinExistence type="predicted"/>
<gene>
    <name evidence="2" type="ORF">OHZ10_33555</name>
</gene>
<keyword evidence="3" id="KW-1185">Reference proteome</keyword>
<dbReference type="EMBL" id="CP109823">
    <property type="protein sequence ID" value="XAE53559.1"/>
    <property type="molecule type" value="Genomic_DNA"/>
</dbReference>
<organism evidence="2 3">
    <name type="scientific">Burkholderia arboris</name>
    <dbReference type="NCBI Taxonomy" id="488730"/>
    <lineage>
        <taxon>Bacteria</taxon>
        <taxon>Pseudomonadati</taxon>
        <taxon>Pseudomonadota</taxon>
        <taxon>Betaproteobacteria</taxon>
        <taxon>Burkholderiales</taxon>
        <taxon>Burkholderiaceae</taxon>
        <taxon>Burkholderia</taxon>
        <taxon>Burkholderia cepacia complex</taxon>
    </lineage>
</organism>
<accession>A0ABZ3DY05</accession>
<sequence length="153" mass="17091">MPRAAGFHRRRQRCDAGVRARSCRTVDATSGRPDDAASSCDDPVFNGRRIARAGDRIKRRMRRSGPRRRAPHRIRWPVLRRFVPDIRDRRGSGTMFGSCRRVSRARAASTLRQESTDGVEQKVDETAGAEAEAEAEAGAAIRFAKETSVMPPM</sequence>
<dbReference type="RefSeq" id="WP_342706336.1">
    <property type="nucleotide sequence ID" value="NZ_CP109823.1"/>
</dbReference>
<name>A0ABZ3DY05_9BURK</name>
<feature type="region of interest" description="Disordered" evidence="1">
    <location>
        <begin position="105"/>
        <end position="132"/>
    </location>
</feature>
<protein>
    <submittedName>
        <fullName evidence="2">Uncharacterized protein</fullName>
    </submittedName>
</protein>
<evidence type="ECO:0000256" key="1">
    <source>
        <dbReference type="SAM" id="MobiDB-lite"/>
    </source>
</evidence>
<evidence type="ECO:0000313" key="3">
    <source>
        <dbReference type="Proteomes" id="UP001448498"/>
    </source>
</evidence>
<evidence type="ECO:0000313" key="2">
    <source>
        <dbReference type="EMBL" id="XAE53559.1"/>
    </source>
</evidence>
<dbReference type="Proteomes" id="UP001448498">
    <property type="component" value="Chromosome 2"/>
</dbReference>